<dbReference type="AlphaFoldDB" id="A0A2R6WJR2"/>
<gene>
    <name evidence="1" type="ORF">MARPO_0083s0029</name>
    <name evidence="2" type="ORF">MARPO_0083s0031</name>
</gene>
<dbReference type="Proteomes" id="UP000244005">
    <property type="component" value="Unassembled WGS sequence"/>
</dbReference>
<reference evidence="3" key="1">
    <citation type="journal article" date="2017" name="Cell">
        <title>Insights into land plant evolution garnered from the Marchantia polymorpha genome.</title>
        <authorList>
            <person name="Bowman J.L."/>
            <person name="Kohchi T."/>
            <person name="Yamato K.T."/>
            <person name="Jenkins J."/>
            <person name="Shu S."/>
            <person name="Ishizaki K."/>
            <person name="Yamaoka S."/>
            <person name="Nishihama R."/>
            <person name="Nakamura Y."/>
            <person name="Berger F."/>
            <person name="Adam C."/>
            <person name="Aki S.S."/>
            <person name="Althoff F."/>
            <person name="Araki T."/>
            <person name="Arteaga-Vazquez M.A."/>
            <person name="Balasubrmanian S."/>
            <person name="Barry K."/>
            <person name="Bauer D."/>
            <person name="Boehm C.R."/>
            <person name="Briginshaw L."/>
            <person name="Caballero-Perez J."/>
            <person name="Catarino B."/>
            <person name="Chen F."/>
            <person name="Chiyoda S."/>
            <person name="Chovatia M."/>
            <person name="Davies K.M."/>
            <person name="Delmans M."/>
            <person name="Demura T."/>
            <person name="Dierschke T."/>
            <person name="Dolan L."/>
            <person name="Dorantes-Acosta A.E."/>
            <person name="Eklund D.M."/>
            <person name="Florent S.N."/>
            <person name="Flores-Sandoval E."/>
            <person name="Fujiyama A."/>
            <person name="Fukuzawa H."/>
            <person name="Galik B."/>
            <person name="Grimanelli D."/>
            <person name="Grimwood J."/>
            <person name="Grossniklaus U."/>
            <person name="Hamada T."/>
            <person name="Haseloff J."/>
            <person name="Hetherington A.J."/>
            <person name="Higo A."/>
            <person name="Hirakawa Y."/>
            <person name="Hundley H.N."/>
            <person name="Ikeda Y."/>
            <person name="Inoue K."/>
            <person name="Inoue S.I."/>
            <person name="Ishida S."/>
            <person name="Jia Q."/>
            <person name="Kakita M."/>
            <person name="Kanazawa T."/>
            <person name="Kawai Y."/>
            <person name="Kawashima T."/>
            <person name="Kennedy M."/>
            <person name="Kinose K."/>
            <person name="Kinoshita T."/>
            <person name="Kohara Y."/>
            <person name="Koide E."/>
            <person name="Komatsu K."/>
            <person name="Kopischke S."/>
            <person name="Kubo M."/>
            <person name="Kyozuka J."/>
            <person name="Lagercrantz U."/>
            <person name="Lin S.S."/>
            <person name="Lindquist E."/>
            <person name="Lipzen A.M."/>
            <person name="Lu C.W."/>
            <person name="De Luna E."/>
            <person name="Martienssen R.A."/>
            <person name="Minamino N."/>
            <person name="Mizutani M."/>
            <person name="Mizutani M."/>
            <person name="Mochizuki N."/>
            <person name="Monte I."/>
            <person name="Mosher R."/>
            <person name="Nagasaki H."/>
            <person name="Nakagami H."/>
            <person name="Naramoto S."/>
            <person name="Nishitani K."/>
            <person name="Ohtani M."/>
            <person name="Okamoto T."/>
            <person name="Okumura M."/>
            <person name="Phillips J."/>
            <person name="Pollak B."/>
            <person name="Reinders A."/>
            <person name="Rovekamp M."/>
            <person name="Sano R."/>
            <person name="Sawa S."/>
            <person name="Schmid M.W."/>
            <person name="Shirakawa M."/>
            <person name="Solano R."/>
            <person name="Spunde A."/>
            <person name="Suetsugu N."/>
            <person name="Sugano S."/>
            <person name="Sugiyama A."/>
            <person name="Sun R."/>
            <person name="Suzuki Y."/>
            <person name="Takenaka M."/>
            <person name="Takezawa D."/>
            <person name="Tomogane H."/>
            <person name="Tsuzuki M."/>
            <person name="Ueda T."/>
            <person name="Umeda M."/>
            <person name="Ward J.M."/>
            <person name="Watanabe Y."/>
            <person name="Yazaki K."/>
            <person name="Yokoyama R."/>
            <person name="Yoshitake Y."/>
            <person name="Yotsui I."/>
            <person name="Zachgo S."/>
            <person name="Schmutz J."/>
        </authorList>
    </citation>
    <scope>NUCLEOTIDE SEQUENCE [LARGE SCALE GENOMIC DNA]</scope>
    <source>
        <strain evidence="3">Tak-1</strain>
    </source>
</reference>
<protein>
    <submittedName>
        <fullName evidence="1">Uncharacterized protein</fullName>
    </submittedName>
</protein>
<evidence type="ECO:0000313" key="3">
    <source>
        <dbReference type="Proteomes" id="UP000244005"/>
    </source>
</evidence>
<dbReference type="EMBL" id="KZ772755">
    <property type="protein sequence ID" value="PTQ34061.1"/>
    <property type="molecule type" value="Genomic_DNA"/>
</dbReference>
<accession>A0A2R6WJR2</accession>
<organism evidence="1 3">
    <name type="scientific">Marchantia polymorpha</name>
    <name type="common">Common liverwort</name>
    <name type="synonym">Marchantia aquatica</name>
    <dbReference type="NCBI Taxonomy" id="3197"/>
    <lineage>
        <taxon>Eukaryota</taxon>
        <taxon>Viridiplantae</taxon>
        <taxon>Streptophyta</taxon>
        <taxon>Embryophyta</taxon>
        <taxon>Marchantiophyta</taxon>
        <taxon>Marchantiopsida</taxon>
        <taxon>Marchantiidae</taxon>
        <taxon>Marchantiales</taxon>
        <taxon>Marchantiaceae</taxon>
        <taxon>Marchantia</taxon>
    </lineage>
</organism>
<dbReference type="Gramene" id="Mp8g12910.1">
    <property type="protein sequence ID" value="Mp8g12910.1.cds1"/>
    <property type="gene ID" value="Mp8g12910"/>
</dbReference>
<dbReference type="EMBL" id="KZ772755">
    <property type="protein sequence ID" value="PTQ34063.1"/>
    <property type="molecule type" value="Genomic_DNA"/>
</dbReference>
<sequence>MKAGAATITQWESVKPRIPCLINAHCNEDFMSYSLQHAQLSKSLYHCLRPLYTVKYSTLLLGEADDIRTALRLLMTAGVS</sequence>
<name>A0A2R6WJR2_MARPO</name>
<evidence type="ECO:0000313" key="1">
    <source>
        <dbReference type="EMBL" id="PTQ34061.1"/>
    </source>
</evidence>
<keyword evidence="3" id="KW-1185">Reference proteome</keyword>
<proteinExistence type="predicted"/>
<evidence type="ECO:0000313" key="2">
    <source>
        <dbReference type="EMBL" id="PTQ34063.1"/>
    </source>
</evidence>
<reference evidence="1" key="2">
    <citation type="submission" date="2017-12" db="EMBL/GenBank/DDBJ databases">
        <title>WGS assembly of Marchantia polymorpha.</title>
        <authorList>
            <person name="Bowman J.L."/>
            <person name="Kohchi T."/>
            <person name="Yamato K.T."/>
            <person name="Jenkins J."/>
            <person name="Shu S."/>
            <person name="Ishizaki K."/>
            <person name="Yamaoka S."/>
            <person name="Nishihama R."/>
            <person name="Nakamura Y."/>
            <person name="Berger F."/>
            <person name="Adam C."/>
            <person name="Aki S.S."/>
            <person name="Althoff F."/>
            <person name="Araki T."/>
            <person name="Arteaga-Vazquez M.A."/>
            <person name="Balasubrmanian S."/>
            <person name="Bauer D."/>
            <person name="Boehm C.R."/>
            <person name="Briginshaw L."/>
            <person name="Caballero-Perez J."/>
            <person name="Catarino B."/>
            <person name="Chen F."/>
            <person name="Chiyoda S."/>
            <person name="Chovatia M."/>
            <person name="Davies K.M."/>
            <person name="Delmans M."/>
            <person name="Demura T."/>
            <person name="Dierschke T."/>
            <person name="Dolan L."/>
            <person name="Dorantes-Acosta A.E."/>
            <person name="Eklund D.M."/>
            <person name="Florent S.N."/>
            <person name="Flores-Sandoval E."/>
            <person name="Fujiyama A."/>
            <person name="Fukuzawa H."/>
            <person name="Galik B."/>
            <person name="Grimanelli D."/>
            <person name="Grimwood J."/>
            <person name="Grossniklaus U."/>
            <person name="Hamada T."/>
            <person name="Haseloff J."/>
            <person name="Hetherington A.J."/>
            <person name="Higo A."/>
            <person name="Hirakawa Y."/>
            <person name="Hundley H.N."/>
            <person name="Ikeda Y."/>
            <person name="Inoue K."/>
            <person name="Inoue S."/>
            <person name="Ishida S."/>
            <person name="Jia Q."/>
            <person name="Kakita M."/>
            <person name="Kanazawa T."/>
            <person name="Kawai Y."/>
            <person name="Kawashima T."/>
            <person name="Kennedy M."/>
            <person name="Kinose K."/>
            <person name="Kinoshita T."/>
            <person name="Kohara Y."/>
            <person name="Koide E."/>
            <person name="Komatsu K."/>
            <person name="Kopischke S."/>
            <person name="Kubo M."/>
            <person name="Kyozuka J."/>
            <person name="Lagercrantz U."/>
            <person name="Lin S.S."/>
            <person name="Lindquist E."/>
            <person name="Lipzen A.M."/>
            <person name="Lu C."/>
            <person name="Luna E.D."/>
            <person name="Martienssen R.A."/>
            <person name="Minamino N."/>
            <person name="Mizutani M."/>
            <person name="Mizutani M."/>
            <person name="Mochizuki N."/>
            <person name="Monte I."/>
            <person name="Mosher R."/>
            <person name="Nagasaki H."/>
            <person name="Nakagami H."/>
            <person name="Naramoto S."/>
            <person name="Nishitani K."/>
            <person name="Ohtani M."/>
            <person name="Okamoto T."/>
            <person name="Okumura M."/>
            <person name="Phillips J."/>
            <person name="Pollak B."/>
            <person name="Reinders A."/>
            <person name="Roevekamp M."/>
            <person name="Sano R."/>
            <person name="Sawa S."/>
            <person name="Schmid M.W."/>
            <person name="Shirakawa M."/>
            <person name="Solano R."/>
            <person name="Spunde A."/>
            <person name="Suetsugu N."/>
            <person name="Sugano S."/>
            <person name="Sugiyama A."/>
            <person name="Sun R."/>
            <person name="Suzuki Y."/>
            <person name="Takenaka M."/>
            <person name="Takezawa D."/>
            <person name="Tomogane H."/>
            <person name="Tsuzuki M."/>
            <person name="Ueda T."/>
            <person name="Umeda M."/>
            <person name="Ward J.M."/>
            <person name="Watanabe Y."/>
            <person name="Yazaki K."/>
            <person name="Yokoyama R."/>
            <person name="Yoshitake Y."/>
            <person name="Yotsui I."/>
            <person name="Zachgo S."/>
            <person name="Schmutz J."/>
        </authorList>
    </citation>
    <scope>NUCLEOTIDE SEQUENCE [LARGE SCALE GENOMIC DNA]</scope>
    <source>
        <strain evidence="1">Tak-1</strain>
    </source>
</reference>